<organism evidence="6 7">
    <name type="scientific">Schizophyllum amplum</name>
    <dbReference type="NCBI Taxonomy" id="97359"/>
    <lineage>
        <taxon>Eukaryota</taxon>
        <taxon>Fungi</taxon>
        <taxon>Dikarya</taxon>
        <taxon>Basidiomycota</taxon>
        <taxon>Agaricomycotina</taxon>
        <taxon>Agaricomycetes</taxon>
        <taxon>Agaricomycetidae</taxon>
        <taxon>Agaricales</taxon>
        <taxon>Schizophyllaceae</taxon>
        <taxon>Schizophyllum</taxon>
    </lineage>
</organism>
<accession>A0A550D0I1</accession>
<evidence type="ECO:0000259" key="5">
    <source>
        <dbReference type="PROSITE" id="PS50865"/>
    </source>
</evidence>
<evidence type="ECO:0000313" key="6">
    <source>
        <dbReference type="EMBL" id="TRM70548.1"/>
    </source>
</evidence>
<feature type="domain" description="MYND-type" evidence="5">
    <location>
        <begin position="412"/>
        <end position="452"/>
    </location>
</feature>
<keyword evidence="2 4" id="KW-0863">Zinc-finger</keyword>
<dbReference type="Pfam" id="PF01753">
    <property type="entry name" value="zf-MYND"/>
    <property type="match status" value="1"/>
</dbReference>
<dbReference type="SUPFAM" id="SSF144232">
    <property type="entry name" value="HIT/MYND zinc finger-like"/>
    <property type="match status" value="1"/>
</dbReference>
<dbReference type="AlphaFoldDB" id="A0A550D0I1"/>
<keyword evidence="3" id="KW-0862">Zinc</keyword>
<dbReference type="OrthoDB" id="3071110at2759"/>
<dbReference type="GO" id="GO:0008270">
    <property type="term" value="F:zinc ion binding"/>
    <property type="evidence" value="ECO:0007669"/>
    <property type="project" value="UniProtKB-KW"/>
</dbReference>
<dbReference type="PROSITE" id="PS50865">
    <property type="entry name" value="ZF_MYND_2"/>
    <property type="match status" value="1"/>
</dbReference>
<evidence type="ECO:0000256" key="3">
    <source>
        <dbReference type="ARBA" id="ARBA00022833"/>
    </source>
</evidence>
<evidence type="ECO:0000256" key="1">
    <source>
        <dbReference type="ARBA" id="ARBA00022723"/>
    </source>
</evidence>
<comment type="caution">
    <text evidence="6">The sequence shown here is derived from an EMBL/GenBank/DDBJ whole genome shotgun (WGS) entry which is preliminary data.</text>
</comment>
<dbReference type="InterPro" id="IPR002893">
    <property type="entry name" value="Znf_MYND"/>
</dbReference>
<reference evidence="6 7" key="1">
    <citation type="journal article" date="2019" name="New Phytol.">
        <title>Comparative genomics reveals unique wood-decay strategies and fruiting body development in the Schizophyllaceae.</title>
        <authorList>
            <person name="Almasi E."/>
            <person name="Sahu N."/>
            <person name="Krizsan K."/>
            <person name="Balint B."/>
            <person name="Kovacs G.M."/>
            <person name="Kiss B."/>
            <person name="Cseklye J."/>
            <person name="Drula E."/>
            <person name="Henrissat B."/>
            <person name="Nagy I."/>
            <person name="Chovatia M."/>
            <person name="Adam C."/>
            <person name="LaButti K."/>
            <person name="Lipzen A."/>
            <person name="Riley R."/>
            <person name="Grigoriev I.V."/>
            <person name="Nagy L.G."/>
        </authorList>
    </citation>
    <scope>NUCLEOTIDE SEQUENCE [LARGE SCALE GENOMIC DNA]</scope>
    <source>
        <strain evidence="6 7">NL-1724</strain>
    </source>
</reference>
<name>A0A550D0I1_9AGAR</name>
<dbReference type="Proteomes" id="UP000320762">
    <property type="component" value="Unassembled WGS sequence"/>
</dbReference>
<evidence type="ECO:0000256" key="2">
    <source>
        <dbReference type="ARBA" id="ARBA00022771"/>
    </source>
</evidence>
<keyword evidence="1" id="KW-0479">Metal-binding</keyword>
<proteinExistence type="predicted"/>
<gene>
    <name evidence="6" type="ORF">BD626DRAFT_625706</name>
</gene>
<keyword evidence="7" id="KW-1185">Reference proteome</keyword>
<sequence>MASRRGATWTMQRQLRVLQKSVDTAPNNPDVVARLDKFLHSSICKEVLQEIRPSNMATYRTPLSTNIEDQVPALRGANIFWELIGMSNNKVPSAYLPEYIAQMWAYLHPWVAFLHPSAGNVVGHAIFYSMGFVTTVCNAVCTSSLAPMVLKDSSMMVLLFDVWRFHTVYLSSKDSYDIRVEAQYGMSFDYLLELDQDTLLHGLLATFAGDKREIVKLLTRRAHDYVRRHHFSIKHGRPDDSSVECLSVVHSHSRLIRALVLNPDSRPSYPKGVTSKWLHIFDTVRAVARDIHPGVQGLPPSLDVSCAAISSLWTCLDGERHLILCLRRQFVEGLVAASMNLPMDISVVDETLGCIERGLIHRSAASAVSVRVHEHPGLPPTVRERLENLSKNHTVTRFARALEARLMRVCSNQMCAQQALSGDLRRCPCGFAFYCSRSCQKADWRARHCQICDAHSGSETDIPPRIRSYLFALSLVLPIVQSDGGALARARMVNTEGDTVLSIDVRKHGPTRSSMIVKARQSSADSERQLFIVLYLRYAGYERELEMPGLSLAGSENVSRSSFARLTSTDKQWWDRGGHYVPRGRLVACTEPLYVDTAEWT</sequence>
<evidence type="ECO:0000256" key="4">
    <source>
        <dbReference type="PROSITE-ProRule" id="PRU00134"/>
    </source>
</evidence>
<dbReference type="EMBL" id="VDMD01000001">
    <property type="protein sequence ID" value="TRM70548.1"/>
    <property type="molecule type" value="Genomic_DNA"/>
</dbReference>
<feature type="non-terminal residue" evidence="6">
    <location>
        <position position="601"/>
    </location>
</feature>
<dbReference type="Gene3D" id="6.10.140.2220">
    <property type="match status" value="1"/>
</dbReference>
<evidence type="ECO:0000313" key="7">
    <source>
        <dbReference type="Proteomes" id="UP000320762"/>
    </source>
</evidence>
<protein>
    <recommendedName>
        <fullName evidence="5">MYND-type domain-containing protein</fullName>
    </recommendedName>
</protein>